<keyword evidence="1" id="KW-0732">Signal</keyword>
<name>A0A194WYQ2_MOLSC</name>
<dbReference type="AlphaFoldDB" id="A0A194WYQ2"/>
<dbReference type="GeneID" id="28830045"/>
<dbReference type="InParanoid" id="A0A194WYQ2"/>
<dbReference type="EMBL" id="KQ947423">
    <property type="protein sequence ID" value="KUJ13088.1"/>
    <property type="molecule type" value="Genomic_DNA"/>
</dbReference>
<proteinExistence type="predicted"/>
<reference evidence="2 3" key="1">
    <citation type="submission" date="2015-10" db="EMBL/GenBank/DDBJ databases">
        <title>Full genome of DAOMC 229536 Phialocephala scopiformis, a fungal endophyte of spruce producing the potent anti-insectan compound rugulosin.</title>
        <authorList>
            <consortium name="DOE Joint Genome Institute"/>
            <person name="Walker A.K."/>
            <person name="Frasz S.L."/>
            <person name="Seifert K.A."/>
            <person name="Miller J.D."/>
            <person name="Mondo S.J."/>
            <person name="Labutti K."/>
            <person name="Lipzen A."/>
            <person name="Dockter R."/>
            <person name="Kennedy M."/>
            <person name="Grigoriev I.V."/>
            <person name="Spatafora J.W."/>
        </authorList>
    </citation>
    <scope>NUCLEOTIDE SEQUENCE [LARGE SCALE GENOMIC DNA]</scope>
    <source>
        <strain evidence="2 3">CBS 120377</strain>
    </source>
</reference>
<accession>A0A194WYQ2</accession>
<evidence type="ECO:0000313" key="3">
    <source>
        <dbReference type="Proteomes" id="UP000070700"/>
    </source>
</evidence>
<keyword evidence="3" id="KW-1185">Reference proteome</keyword>
<organism evidence="2 3">
    <name type="scientific">Mollisia scopiformis</name>
    <name type="common">Conifer needle endophyte fungus</name>
    <name type="synonym">Phialocephala scopiformis</name>
    <dbReference type="NCBI Taxonomy" id="149040"/>
    <lineage>
        <taxon>Eukaryota</taxon>
        <taxon>Fungi</taxon>
        <taxon>Dikarya</taxon>
        <taxon>Ascomycota</taxon>
        <taxon>Pezizomycotina</taxon>
        <taxon>Leotiomycetes</taxon>
        <taxon>Helotiales</taxon>
        <taxon>Mollisiaceae</taxon>
        <taxon>Mollisia</taxon>
    </lineage>
</organism>
<protein>
    <submittedName>
        <fullName evidence="2">Uncharacterized protein</fullName>
    </submittedName>
</protein>
<evidence type="ECO:0000313" key="2">
    <source>
        <dbReference type="EMBL" id="KUJ13088.1"/>
    </source>
</evidence>
<dbReference type="RefSeq" id="XP_018067443.1">
    <property type="nucleotide sequence ID" value="XM_018220319.1"/>
</dbReference>
<dbReference type="OrthoDB" id="3553935at2759"/>
<feature type="signal peptide" evidence="1">
    <location>
        <begin position="1"/>
        <end position="18"/>
    </location>
</feature>
<evidence type="ECO:0000256" key="1">
    <source>
        <dbReference type="SAM" id="SignalP"/>
    </source>
</evidence>
<dbReference type="KEGG" id="psco:LY89DRAFT_737982"/>
<feature type="chain" id="PRO_5008267608" evidence="1">
    <location>
        <begin position="19"/>
        <end position="168"/>
    </location>
</feature>
<sequence>MFAFVTLLAAIFTSTVLAIPTQDQSAKTSPAISARDIIEYPIQATLCKNNPNDGNMCFISYVDNSIWVDPVLWVFDHNCVTIGYNGAVPRSEIEESYFGMSSELPDLVVIHAGLVFDDLNDIDFWYNNVHTYPTSDWGNIDAGWTENGVQAVDSSGTPWIWYRMAFSC</sequence>
<gene>
    <name evidence="2" type="ORF">LY89DRAFT_737982</name>
</gene>
<dbReference type="Proteomes" id="UP000070700">
    <property type="component" value="Unassembled WGS sequence"/>
</dbReference>